<proteinExistence type="inferred from homology"/>
<evidence type="ECO:0000256" key="3">
    <source>
        <dbReference type="ARBA" id="ARBA00022801"/>
    </source>
</evidence>
<dbReference type="InterPro" id="IPR010285">
    <property type="entry name" value="DNA_helicase_pif1-like_DEAD"/>
</dbReference>
<keyword evidence="9" id="KW-0233">DNA recombination</keyword>
<comment type="catalytic activity">
    <reaction evidence="9">
        <text>ATP + H2O = ADP + phosphate + H(+)</text>
        <dbReference type="Rhea" id="RHEA:13065"/>
        <dbReference type="ChEBI" id="CHEBI:15377"/>
        <dbReference type="ChEBI" id="CHEBI:15378"/>
        <dbReference type="ChEBI" id="CHEBI:30616"/>
        <dbReference type="ChEBI" id="CHEBI:43474"/>
        <dbReference type="ChEBI" id="CHEBI:456216"/>
        <dbReference type="EC" id="5.6.2.3"/>
    </reaction>
</comment>
<keyword evidence="5 9" id="KW-0067">ATP-binding</keyword>
<dbReference type="InterPro" id="IPR049163">
    <property type="entry name" value="Pif1-like_2B_dom"/>
</dbReference>
<keyword evidence="2 9" id="KW-0227">DNA damage</keyword>
<evidence type="ECO:0000256" key="4">
    <source>
        <dbReference type="ARBA" id="ARBA00022806"/>
    </source>
</evidence>
<feature type="compositionally biased region" description="Low complexity" evidence="10">
    <location>
        <begin position="1"/>
        <end position="19"/>
    </location>
</feature>
<dbReference type="InterPro" id="IPR027417">
    <property type="entry name" value="P-loop_NTPase"/>
</dbReference>
<dbReference type="EMBL" id="SPOF01000046">
    <property type="protein sequence ID" value="TIB09111.1"/>
    <property type="molecule type" value="Genomic_DNA"/>
</dbReference>
<dbReference type="Gene3D" id="3.40.50.300">
    <property type="entry name" value="P-loop containing nucleotide triphosphate hydrolases"/>
    <property type="match status" value="2"/>
</dbReference>
<evidence type="ECO:0000256" key="6">
    <source>
        <dbReference type="ARBA" id="ARBA00023125"/>
    </source>
</evidence>
<name>A0A4T0H119_WALIC</name>
<evidence type="ECO:0000259" key="12">
    <source>
        <dbReference type="Pfam" id="PF21530"/>
    </source>
</evidence>
<evidence type="ECO:0000256" key="10">
    <source>
        <dbReference type="SAM" id="MobiDB-lite"/>
    </source>
</evidence>
<accession>A0A4T0H119</accession>
<dbReference type="GO" id="GO:0006310">
    <property type="term" value="P:DNA recombination"/>
    <property type="evidence" value="ECO:0007669"/>
    <property type="project" value="UniProtKB-KW"/>
</dbReference>
<organism evidence="13 14">
    <name type="scientific">Wallemia ichthyophaga</name>
    <dbReference type="NCBI Taxonomy" id="245174"/>
    <lineage>
        <taxon>Eukaryota</taxon>
        <taxon>Fungi</taxon>
        <taxon>Dikarya</taxon>
        <taxon>Basidiomycota</taxon>
        <taxon>Wallemiomycotina</taxon>
        <taxon>Wallemiomycetes</taxon>
        <taxon>Wallemiales</taxon>
        <taxon>Wallemiaceae</taxon>
        <taxon>Wallemia</taxon>
    </lineage>
</organism>
<dbReference type="InterPro" id="IPR051055">
    <property type="entry name" value="PIF1_helicase"/>
</dbReference>
<dbReference type="GO" id="GO:0043139">
    <property type="term" value="F:5'-3' DNA helicase activity"/>
    <property type="evidence" value="ECO:0007669"/>
    <property type="project" value="UniProtKB-EC"/>
</dbReference>
<feature type="region of interest" description="Disordered" evidence="10">
    <location>
        <begin position="1"/>
        <end position="28"/>
    </location>
</feature>
<keyword evidence="1 9" id="KW-0547">Nucleotide-binding</keyword>
<dbReference type="Pfam" id="PF21530">
    <property type="entry name" value="Pif1_2B_dom"/>
    <property type="match status" value="1"/>
</dbReference>
<keyword evidence="8" id="KW-0413">Isomerase</keyword>
<evidence type="ECO:0000256" key="5">
    <source>
        <dbReference type="ARBA" id="ARBA00022840"/>
    </source>
</evidence>
<reference evidence="13 14" key="1">
    <citation type="submission" date="2019-03" db="EMBL/GenBank/DDBJ databases">
        <title>Sequencing 23 genomes of Wallemia ichthyophaga.</title>
        <authorList>
            <person name="Gostincar C."/>
        </authorList>
    </citation>
    <scope>NUCLEOTIDE SEQUENCE [LARGE SCALE GENOMIC DNA]</scope>
    <source>
        <strain evidence="13 14">EXF-8621</strain>
    </source>
</reference>
<evidence type="ECO:0000256" key="8">
    <source>
        <dbReference type="ARBA" id="ARBA00023235"/>
    </source>
</evidence>
<dbReference type="GO" id="GO:0000723">
    <property type="term" value="P:telomere maintenance"/>
    <property type="evidence" value="ECO:0007669"/>
    <property type="project" value="InterPro"/>
</dbReference>
<evidence type="ECO:0000256" key="7">
    <source>
        <dbReference type="ARBA" id="ARBA00023204"/>
    </source>
</evidence>
<keyword evidence="6" id="KW-0238">DNA-binding</keyword>
<comment type="caution">
    <text evidence="13">The sequence shown here is derived from an EMBL/GenBank/DDBJ whole genome shotgun (WGS) entry which is preliminary data.</text>
</comment>
<dbReference type="PANTHER" id="PTHR47642">
    <property type="entry name" value="ATP-DEPENDENT DNA HELICASE"/>
    <property type="match status" value="1"/>
</dbReference>
<keyword evidence="7 9" id="KW-0234">DNA repair</keyword>
<dbReference type="GO" id="GO:0016887">
    <property type="term" value="F:ATP hydrolysis activity"/>
    <property type="evidence" value="ECO:0007669"/>
    <property type="project" value="RHEA"/>
</dbReference>
<dbReference type="EC" id="5.6.2.3" evidence="9"/>
<feature type="domain" description="DNA helicase Pif1-like 2B" evidence="12">
    <location>
        <begin position="311"/>
        <end position="349"/>
    </location>
</feature>
<evidence type="ECO:0000256" key="2">
    <source>
        <dbReference type="ARBA" id="ARBA00022763"/>
    </source>
</evidence>
<evidence type="ECO:0000256" key="9">
    <source>
        <dbReference type="RuleBase" id="RU363044"/>
    </source>
</evidence>
<gene>
    <name evidence="13" type="ORF">E3P90_03387</name>
</gene>
<comment type="cofactor">
    <cofactor evidence="9">
        <name>Mg(2+)</name>
        <dbReference type="ChEBI" id="CHEBI:18420"/>
    </cofactor>
</comment>
<dbReference type="PANTHER" id="PTHR47642:SF5">
    <property type="entry name" value="ATP-DEPENDENT DNA HELICASE"/>
    <property type="match status" value="1"/>
</dbReference>
<evidence type="ECO:0000313" key="13">
    <source>
        <dbReference type="EMBL" id="TIB09111.1"/>
    </source>
</evidence>
<dbReference type="Proteomes" id="UP000306954">
    <property type="component" value="Unassembled WGS sequence"/>
</dbReference>
<dbReference type="GO" id="GO:0005524">
    <property type="term" value="F:ATP binding"/>
    <property type="evidence" value="ECO:0007669"/>
    <property type="project" value="UniProtKB-KW"/>
</dbReference>
<protein>
    <recommendedName>
        <fullName evidence="9">ATP-dependent DNA helicase</fullName>
        <ecNumber evidence="9">5.6.2.3</ecNumber>
    </recommendedName>
</protein>
<sequence length="501" mass="53895">MAASPASSAAPTAPAAPRSSSKRKSSVLDQPSYDLKSASYFPPLSPAQQASLNAILQGKSVFLTGAAGSGKSYLLTCAIDALRALHGRGKVAVTATTGVAATQLSGTTTHSWSGITNSSLSVAGLVVSIKMDKAKLAKWTATRVLVVDEVSMLDGLFLDKLNQVAKRVRRRDEPFGGIQLVLCGDFYQLPPVAAGNSRRIFAFEGKAWHECGLITLSLPSSFRQAGDEAFQNILIEARTGKLSDASVLALYAVQRKPPARKPLQPLQVFARRAHVDAANRRQLNNLNKPIHYFSAKDKLVKQGAVRNVKMALNAAMPIPEQVELAAGAQVMLVKNLDTGRGLVNGAVGVAVSVGTYTKLSEEKEDNENENGDGDGNEWMIIPSLTSSRGRKVVYKPMSDSTQTKQGKQGKVGVLVQFNNGLRGLVESVKQEMEDDVGDTLATRFQIPLVLAWATTIHKSQGQTLPSITVHFQDIFEHGMAYVALSRVKCLDDLNIKGFEKR</sequence>
<evidence type="ECO:0000313" key="14">
    <source>
        <dbReference type="Proteomes" id="UP000306954"/>
    </source>
</evidence>
<evidence type="ECO:0000256" key="1">
    <source>
        <dbReference type="ARBA" id="ARBA00022741"/>
    </source>
</evidence>
<comment type="similarity">
    <text evidence="9">Belongs to the helicase family.</text>
</comment>
<keyword evidence="4 9" id="KW-0347">Helicase</keyword>
<dbReference type="SUPFAM" id="SSF52540">
    <property type="entry name" value="P-loop containing nucleoside triphosphate hydrolases"/>
    <property type="match status" value="2"/>
</dbReference>
<dbReference type="Pfam" id="PF05970">
    <property type="entry name" value="PIF1"/>
    <property type="match status" value="1"/>
</dbReference>
<keyword evidence="3 9" id="KW-0378">Hydrolase</keyword>
<feature type="domain" description="DNA helicase Pif1-like DEAD-box helicase" evidence="11">
    <location>
        <begin position="48"/>
        <end position="243"/>
    </location>
</feature>
<dbReference type="CDD" id="cd18809">
    <property type="entry name" value="SF1_C_RecD"/>
    <property type="match status" value="1"/>
</dbReference>
<dbReference type="GO" id="GO:0006281">
    <property type="term" value="P:DNA repair"/>
    <property type="evidence" value="ECO:0007669"/>
    <property type="project" value="UniProtKB-KW"/>
</dbReference>
<dbReference type="AlphaFoldDB" id="A0A4T0H119"/>
<evidence type="ECO:0000259" key="11">
    <source>
        <dbReference type="Pfam" id="PF05970"/>
    </source>
</evidence>
<dbReference type="CDD" id="cd18037">
    <property type="entry name" value="DEXSc_Pif1_like"/>
    <property type="match status" value="1"/>
</dbReference>